<dbReference type="InterPro" id="IPR020904">
    <property type="entry name" value="Sc_DH/Rdtase_CS"/>
</dbReference>
<dbReference type="PRINTS" id="PR00081">
    <property type="entry name" value="GDHRDH"/>
</dbReference>
<protein>
    <recommendedName>
        <fullName evidence="6">NADPH-dependent 1-acyldihydroxyacetone phosphate reductase</fullName>
    </recommendedName>
</protein>
<dbReference type="Gene3D" id="3.40.50.720">
    <property type="entry name" value="NAD(P)-binding Rossmann-like Domain"/>
    <property type="match status" value="1"/>
</dbReference>
<comment type="caution">
    <text evidence="4">The sequence shown here is derived from an EMBL/GenBank/DDBJ whole genome shotgun (WGS) entry which is preliminary data.</text>
</comment>
<evidence type="ECO:0008006" key="6">
    <source>
        <dbReference type="Google" id="ProtNLM"/>
    </source>
</evidence>
<comment type="similarity">
    <text evidence="1 3">Belongs to the short-chain dehydrogenases/reductases (SDR) family.</text>
</comment>
<dbReference type="PANTHER" id="PTHR44169:SF6">
    <property type="entry name" value="NADPH-DEPENDENT 1-ACYLDIHYDROXYACETONE PHOSPHATE REDUCTASE"/>
    <property type="match status" value="1"/>
</dbReference>
<name>A0AAV8TFB5_9ROSI</name>
<evidence type="ECO:0000313" key="5">
    <source>
        <dbReference type="Proteomes" id="UP001159364"/>
    </source>
</evidence>
<evidence type="ECO:0000256" key="1">
    <source>
        <dbReference type="ARBA" id="ARBA00006484"/>
    </source>
</evidence>
<dbReference type="AlphaFoldDB" id="A0AAV8TFB5"/>
<dbReference type="GO" id="GO:0016491">
    <property type="term" value="F:oxidoreductase activity"/>
    <property type="evidence" value="ECO:0007669"/>
    <property type="project" value="UniProtKB-KW"/>
</dbReference>
<keyword evidence="2" id="KW-0560">Oxidoreductase</keyword>
<dbReference type="InterPro" id="IPR002347">
    <property type="entry name" value="SDR_fam"/>
</dbReference>
<reference evidence="4 5" key="1">
    <citation type="submission" date="2021-09" db="EMBL/GenBank/DDBJ databases">
        <title>Genomic insights and catalytic innovation underlie evolution of tropane alkaloids biosynthesis.</title>
        <authorList>
            <person name="Wang Y.-J."/>
            <person name="Tian T."/>
            <person name="Huang J.-P."/>
            <person name="Huang S.-X."/>
        </authorList>
    </citation>
    <scope>NUCLEOTIDE SEQUENCE [LARGE SCALE GENOMIC DNA]</scope>
    <source>
        <strain evidence="4">KIB-2018</strain>
        <tissue evidence="4">Leaf</tissue>
    </source>
</reference>
<organism evidence="4 5">
    <name type="scientific">Erythroxylum novogranatense</name>
    <dbReference type="NCBI Taxonomy" id="1862640"/>
    <lineage>
        <taxon>Eukaryota</taxon>
        <taxon>Viridiplantae</taxon>
        <taxon>Streptophyta</taxon>
        <taxon>Embryophyta</taxon>
        <taxon>Tracheophyta</taxon>
        <taxon>Spermatophyta</taxon>
        <taxon>Magnoliopsida</taxon>
        <taxon>eudicotyledons</taxon>
        <taxon>Gunneridae</taxon>
        <taxon>Pentapetalae</taxon>
        <taxon>rosids</taxon>
        <taxon>fabids</taxon>
        <taxon>Malpighiales</taxon>
        <taxon>Erythroxylaceae</taxon>
        <taxon>Erythroxylum</taxon>
    </lineage>
</organism>
<dbReference type="Pfam" id="PF00106">
    <property type="entry name" value="adh_short"/>
    <property type="match status" value="1"/>
</dbReference>
<dbReference type="SUPFAM" id="SSF51735">
    <property type="entry name" value="NAD(P)-binding Rossmann-fold domains"/>
    <property type="match status" value="1"/>
</dbReference>
<evidence type="ECO:0000256" key="2">
    <source>
        <dbReference type="ARBA" id="ARBA00023002"/>
    </source>
</evidence>
<dbReference type="CDD" id="cd05374">
    <property type="entry name" value="17beta-HSD-like_SDR_c"/>
    <property type="match status" value="1"/>
</dbReference>
<sequence length="286" mass="31733">MESYGQEQQQQEQVVLVTGCSQGGIGHALAKEFAANKCLVVATSRSLNSMRDLEHDHRFYVQQLDVQSDENVQHVLSTVLEKFGKVDILVNNAGVLCVGPLAEVPLSAVQDTFNTNVYGPLRLIQAVVPHMASRRKGKIVNVGSVTVAIPTPWSGVYTSTKAALHTLTDTLRLELKPLGIDVINVVPGAIRSNIGNSATASYDLMPEWKLYKPFEAAIRQRASFSQQSKSTPKEEFARKTVATVLKKHPPPWFSYGYFSTLASIMYHLPLFVKDFMIRRVFKLNSK</sequence>
<evidence type="ECO:0000256" key="3">
    <source>
        <dbReference type="RuleBase" id="RU000363"/>
    </source>
</evidence>
<dbReference type="PRINTS" id="PR00080">
    <property type="entry name" value="SDRFAMILY"/>
</dbReference>
<dbReference type="PANTHER" id="PTHR44169">
    <property type="entry name" value="NADPH-DEPENDENT 1-ACYLDIHYDROXYACETONE PHOSPHATE REDUCTASE"/>
    <property type="match status" value="1"/>
</dbReference>
<dbReference type="FunFam" id="3.40.50.720:FF:000261">
    <property type="entry name" value="NADPH-dependent 1-acyldihydroxyacetone phosphate reductase"/>
    <property type="match status" value="1"/>
</dbReference>
<evidence type="ECO:0000313" key="4">
    <source>
        <dbReference type="EMBL" id="KAJ8765581.1"/>
    </source>
</evidence>
<dbReference type="PROSITE" id="PS00061">
    <property type="entry name" value="ADH_SHORT"/>
    <property type="match status" value="1"/>
</dbReference>
<accession>A0AAV8TFB5</accession>
<dbReference type="EMBL" id="JAIWQS010000005">
    <property type="protein sequence ID" value="KAJ8765581.1"/>
    <property type="molecule type" value="Genomic_DNA"/>
</dbReference>
<dbReference type="InterPro" id="IPR036291">
    <property type="entry name" value="NAD(P)-bd_dom_sf"/>
</dbReference>
<dbReference type="GO" id="GO:0005783">
    <property type="term" value="C:endoplasmic reticulum"/>
    <property type="evidence" value="ECO:0007669"/>
    <property type="project" value="TreeGrafter"/>
</dbReference>
<dbReference type="Proteomes" id="UP001159364">
    <property type="component" value="Linkage Group LG05"/>
</dbReference>
<proteinExistence type="inferred from homology"/>
<gene>
    <name evidence="4" type="ORF">K2173_014703</name>
</gene>
<keyword evidence="5" id="KW-1185">Reference proteome</keyword>